<dbReference type="EMBL" id="X65941">
    <property type="protein sequence ID" value="CAA46755.1"/>
    <property type="molecule type" value="Genomic_DNA"/>
</dbReference>
<sequence length="51" mass="5546">MKKIIFALVAVITLGVMVLPESASAAWSGYQTSKKVRVYTDATSYSKALHL</sequence>
<dbReference type="KEGG" id="vg:955272"/>
<reference evidence="1" key="1">
    <citation type="journal article" date="1993" name="Gene">
        <title>Sequence analysis of the left end of the Bacillus subtilis bacteriophage SPP1 genome.</title>
        <authorList>
            <person name="Chai S."/>
            <person name="Szepan U."/>
            <person name="Luder G."/>
            <person name="Trautner T.A."/>
            <person name="Alonso J.C."/>
        </authorList>
    </citation>
    <scope>NUCLEOTIDE SEQUENCE</scope>
</reference>
<dbReference type="GeneID" id="955272"/>
<evidence type="ECO:0000313" key="1">
    <source>
        <dbReference type="EMBL" id="CAA46755.1"/>
    </source>
</evidence>
<reference evidence="2" key="3">
    <citation type="submission" date="2006-07" db="EMBL/GenBank/DDBJ databases">
        <title>.</title>
        <authorList>
            <person name="Alonso J.C."/>
            <person name="Auzat I."/>
        </authorList>
    </citation>
    <scope>NUCLEOTIDE SEQUENCE</scope>
</reference>
<organismHost>
    <name type="scientific">Bacillus subtilis</name>
    <dbReference type="NCBI Taxonomy" id="1423"/>
</organismHost>
<keyword evidence="3" id="KW-1185">Reference proteome</keyword>
<reference evidence="2" key="4">
    <citation type="submission" date="2006-07" db="EMBL/GenBank/DDBJ databases">
        <title>Analysis of the complete nucleotide sequence and functional organization of Bacillus subtilis bacteriophage SPP1.</title>
        <authorList>
            <person name="Alonso J.C."/>
            <person name="Luder G."/>
            <person name="Stiege A.C."/>
            <person name="Chai S."/>
            <person name="Weise F."/>
            <person name="Trautner T.A."/>
        </authorList>
    </citation>
    <scope>NUCLEOTIDE SEQUENCE</scope>
</reference>
<evidence type="ECO:0000313" key="2">
    <source>
        <dbReference type="EMBL" id="CAA66514.1"/>
    </source>
</evidence>
<name>Q38081_BPSPP</name>
<dbReference type="RefSeq" id="NP_690751.1">
    <property type="nucleotide sequence ID" value="NC_004166.2"/>
</dbReference>
<dbReference type="OrthoDB" id="39068at10239"/>
<reference evidence="3" key="2">
    <citation type="journal article" date="1997" name="Gene">
        <title>The complete nucleotide sequence and functional organization of Bacillus subtilis bacteriophage SPP1.</title>
        <authorList>
            <person name="Alonso J.C."/>
            <person name="Luder G."/>
            <person name="Stiege A.C."/>
            <person name="Chai S."/>
            <person name="Weise F."/>
            <person name="Trautner T.A."/>
        </authorList>
    </citation>
    <scope>NUCLEOTIDE SEQUENCE [LARGE SCALE GENOMIC DNA]</scope>
</reference>
<dbReference type="EMBL" id="X97918">
    <property type="protein sequence ID" value="CAA66514.1"/>
    <property type="molecule type" value="Genomic_DNA"/>
</dbReference>
<dbReference type="PIR" id="JN0742">
    <property type="entry name" value="JN0742"/>
</dbReference>
<accession>Q38081</accession>
<evidence type="ECO:0000313" key="3">
    <source>
        <dbReference type="Proteomes" id="UP000002559"/>
    </source>
</evidence>
<proteinExistence type="predicted"/>
<organism evidence="1">
    <name type="scientific">Bacillus phage SPP1</name>
    <name type="common">Bacteriophage SPP1</name>
    <dbReference type="NCBI Taxonomy" id="10724"/>
    <lineage>
        <taxon>Viruses</taxon>
        <taxon>Duplodnaviria</taxon>
        <taxon>Heunggongvirae</taxon>
        <taxon>Uroviricota</taxon>
        <taxon>Caudoviricetes</taxon>
        <taxon>Trautnerviridae</taxon>
        <taxon>Polsinellivirinae</taxon>
        <taxon>Rivavirus</taxon>
        <taxon>Rivavirus SPP1</taxon>
    </lineage>
</organism>
<protein>
    <submittedName>
        <fullName evidence="2">Bacteriophage SPP1 complete nucleotide sequence</fullName>
    </submittedName>
    <submittedName>
        <fullName evidence="1">Orf51</fullName>
    </submittedName>
</protein>
<dbReference type="Proteomes" id="UP000002559">
    <property type="component" value="Segment"/>
</dbReference>